<dbReference type="AlphaFoldDB" id="F6EJZ9"/>
<dbReference type="eggNOG" id="COG2339">
    <property type="taxonomic scope" value="Bacteria"/>
</dbReference>
<feature type="transmembrane region" description="Helical" evidence="1">
    <location>
        <begin position="78"/>
        <end position="105"/>
    </location>
</feature>
<accession>F6EJZ9</accession>
<evidence type="ECO:0000313" key="2">
    <source>
        <dbReference type="EMBL" id="AEF41357.1"/>
    </source>
</evidence>
<keyword evidence="1" id="KW-0812">Transmembrane</keyword>
<evidence type="ECO:0000313" key="3">
    <source>
        <dbReference type="Proteomes" id="UP000009235"/>
    </source>
</evidence>
<dbReference type="InterPro" id="IPR026898">
    <property type="entry name" value="PrsW"/>
</dbReference>
<evidence type="ECO:0000256" key="1">
    <source>
        <dbReference type="SAM" id="Phobius"/>
    </source>
</evidence>
<proteinExistence type="predicted"/>
<dbReference type="EMBL" id="CP002786">
    <property type="protein sequence ID" value="AEF41357.1"/>
    <property type="molecule type" value="Genomic_DNA"/>
</dbReference>
<dbReference type="OrthoDB" id="9785431at2"/>
<feature type="transmembrane region" description="Helical" evidence="1">
    <location>
        <begin position="117"/>
        <end position="141"/>
    </location>
</feature>
<keyword evidence="1" id="KW-1133">Transmembrane helix</keyword>
<dbReference type="RefSeq" id="WP_013807706.1">
    <property type="nucleotide sequence ID" value="NC_015564.1"/>
</dbReference>
<feature type="transmembrane region" description="Helical" evidence="1">
    <location>
        <begin position="220"/>
        <end position="240"/>
    </location>
</feature>
<feature type="transmembrane region" description="Helical" evidence="1">
    <location>
        <begin position="153"/>
        <end position="173"/>
    </location>
</feature>
<sequence length="395" mass="42473">MQSSQHVPWSVEHNRRALVPIAVIVIMAVVAVGLVAVFSLSTGIAIGLVATLLAFAPVIPIAMLFLWIDRWEPEPGRLLLAAFLWGASIAVVTALIGSLVLNITWSRLLATENTHALGLAVTAPVVEEICKGLFLLWLFWFRRREIDGVVDGIVYAGLVGLGFAFMENIFYLGAALEEGGLAGGLFVFVLRCLISPFAHPLFTIMFGVGLGLAVQSSRPLVKALAPACGLALAIAMHGLWNGSILVLDGAGFLIVYALIMVPVFIGAIVIVTWQRKRLQRVVAQQLPRMVSTGLIHPGEVAPLACLTSRGRWRAAVQQRQGADAAKGVKDYHAVITELAILYDRQSRGAIGDDYAKLERELVAGLYDARARAHSHPAALTVASQAVGQQNPYLRA</sequence>
<reference evidence="2 3" key="1">
    <citation type="journal article" date="2011" name="J. Bacteriol.">
        <title>Complete genome sequence of Amycolicicoccus subflavus DQS3-9A1T, an actinomycete isolated from crude oil-polluted soil.</title>
        <authorList>
            <person name="Cai M."/>
            <person name="Chen W.M."/>
            <person name="Nie Y."/>
            <person name="Chi C.Q."/>
            <person name="Wang Y.N."/>
            <person name="Tang Y.Q."/>
            <person name="Li G.Y."/>
            <person name="Wu X.L."/>
        </authorList>
    </citation>
    <scope>NUCLEOTIDE SEQUENCE [LARGE SCALE GENOMIC DNA]</scope>
    <source>
        <strain evidence="3">DSM 45089 / DQS3-9A1</strain>
    </source>
</reference>
<dbReference type="Proteomes" id="UP000009235">
    <property type="component" value="Chromosome"/>
</dbReference>
<dbReference type="STRING" id="443218.AS9A_2910"/>
<dbReference type="PANTHER" id="PTHR36844:SF1">
    <property type="entry name" value="PROTEASE PRSW"/>
    <property type="match status" value="1"/>
</dbReference>
<organism evidence="2 3">
    <name type="scientific">Hoyosella subflava (strain DSM 45089 / JCM 17490 / NBRC 109087 / DQS3-9A1)</name>
    <name type="common">Amycolicicoccus subflavus</name>
    <dbReference type="NCBI Taxonomy" id="443218"/>
    <lineage>
        <taxon>Bacteria</taxon>
        <taxon>Bacillati</taxon>
        <taxon>Actinomycetota</taxon>
        <taxon>Actinomycetes</taxon>
        <taxon>Mycobacteriales</taxon>
        <taxon>Hoyosellaceae</taxon>
        <taxon>Hoyosella</taxon>
    </lineage>
</organism>
<feature type="transmembrane region" description="Helical" evidence="1">
    <location>
        <begin position="185"/>
        <end position="213"/>
    </location>
</feature>
<protein>
    <submittedName>
        <fullName evidence="2">Predicted membrane protein</fullName>
    </submittedName>
</protein>
<dbReference type="GO" id="GO:0008233">
    <property type="term" value="F:peptidase activity"/>
    <property type="evidence" value="ECO:0007669"/>
    <property type="project" value="InterPro"/>
</dbReference>
<feature type="transmembrane region" description="Helical" evidence="1">
    <location>
        <begin position="17"/>
        <end position="38"/>
    </location>
</feature>
<gene>
    <name evidence="2" type="ordered locus">AS9A_2910</name>
</gene>
<feature type="transmembrane region" description="Helical" evidence="1">
    <location>
        <begin position="252"/>
        <end position="273"/>
    </location>
</feature>
<dbReference type="Pfam" id="PF13367">
    <property type="entry name" value="PrsW-protease"/>
    <property type="match status" value="1"/>
</dbReference>
<name>F6EJZ9_HOYSD</name>
<dbReference type="HOGENOM" id="CLU_029195_1_0_11"/>
<keyword evidence="3" id="KW-1185">Reference proteome</keyword>
<dbReference type="KEGG" id="asd:AS9A_2910"/>
<dbReference type="PANTHER" id="PTHR36844">
    <property type="entry name" value="PROTEASE PRSW"/>
    <property type="match status" value="1"/>
</dbReference>
<keyword evidence="1" id="KW-0472">Membrane</keyword>
<feature type="transmembrane region" description="Helical" evidence="1">
    <location>
        <begin position="44"/>
        <end position="66"/>
    </location>
</feature>